<dbReference type="Pfam" id="PF08149">
    <property type="entry name" value="BING4CT"/>
    <property type="match status" value="1"/>
</dbReference>
<feature type="region of interest" description="Disordered" evidence="7">
    <location>
        <begin position="443"/>
        <end position="464"/>
    </location>
</feature>
<dbReference type="PROSITE" id="PS00678">
    <property type="entry name" value="WD_REPEATS_1"/>
    <property type="match status" value="1"/>
</dbReference>
<evidence type="ECO:0000313" key="9">
    <source>
        <dbReference type="EMBL" id="CAL5132232.1"/>
    </source>
</evidence>
<dbReference type="SMART" id="SM00320">
    <property type="entry name" value="WD40"/>
    <property type="match status" value="5"/>
</dbReference>
<feature type="domain" description="BING4 C-terminal" evidence="8">
    <location>
        <begin position="340"/>
        <end position="418"/>
    </location>
</feature>
<dbReference type="PANTHER" id="PTHR14085">
    <property type="entry name" value="WD-REPEAT PROTEIN BING4"/>
    <property type="match status" value="1"/>
</dbReference>
<reference evidence="9" key="1">
    <citation type="submission" date="2024-06" db="EMBL/GenBank/DDBJ databases">
        <authorList>
            <person name="Liu X."/>
            <person name="Lenzi L."/>
            <person name="Haldenby T S."/>
            <person name="Uol C."/>
        </authorList>
    </citation>
    <scope>NUCLEOTIDE SEQUENCE</scope>
</reference>
<dbReference type="InterPro" id="IPR036322">
    <property type="entry name" value="WD40_repeat_dom_sf"/>
</dbReference>
<dbReference type="GO" id="GO:0030686">
    <property type="term" value="C:90S preribosome"/>
    <property type="evidence" value="ECO:0007669"/>
    <property type="project" value="TreeGrafter"/>
</dbReference>
<comment type="subcellular location">
    <subcellularLocation>
        <location evidence="1">Nucleus</location>
        <location evidence="1">Nucleolus</location>
    </subcellularLocation>
</comment>
<dbReference type="FunFam" id="2.130.10.10:FF:000378">
    <property type="entry name" value="U3 small nucleolar RNA-associated protein 7"/>
    <property type="match status" value="1"/>
</dbReference>
<name>A0AAV2T9V5_CALDB</name>
<dbReference type="PANTHER" id="PTHR14085:SF3">
    <property type="entry name" value="WD REPEAT-CONTAINING PROTEIN 46"/>
    <property type="match status" value="1"/>
</dbReference>
<keyword evidence="4" id="KW-0677">Repeat</keyword>
<dbReference type="Proteomes" id="UP001497525">
    <property type="component" value="Unassembled WGS sequence"/>
</dbReference>
<evidence type="ECO:0000259" key="8">
    <source>
        <dbReference type="SMART" id="SM01033"/>
    </source>
</evidence>
<organism evidence="9 10">
    <name type="scientific">Calicophoron daubneyi</name>
    <name type="common">Rumen fluke</name>
    <name type="synonym">Paramphistomum daubneyi</name>
    <dbReference type="NCBI Taxonomy" id="300641"/>
    <lineage>
        <taxon>Eukaryota</taxon>
        <taxon>Metazoa</taxon>
        <taxon>Spiralia</taxon>
        <taxon>Lophotrochozoa</taxon>
        <taxon>Platyhelminthes</taxon>
        <taxon>Trematoda</taxon>
        <taxon>Digenea</taxon>
        <taxon>Plagiorchiida</taxon>
        <taxon>Pronocephalata</taxon>
        <taxon>Paramphistomoidea</taxon>
        <taxon>Paramphistomidae</taxon>
        <taxon>Calicophoron</taxon>
    </lineage>
</organism>
<dbReference type="SUPFAM" id="SSF50978">
    <property type="entry name" value="WD40 repeat-like"/>
    <property type="match status" value="1"/>
</dbReference>
<gene>
    <name evidence="9" type="ORF">CDAUBV1_LOCUS5076</name>
</gene>
<comment type="caution">
    <text evidence="9">The sequence shown here is derived from an EMBL/GenBank/DDBJ whole genome shotgun (WGS) entry which is preliminary data.</text>
</comment>
<dbReference type="InterPro" id="IPR040315">
    <property type="entry name" value="WDR46/Utp7"/>
</dbReference>
<dbReference type="InterPro" id="IPR001680">
    <property type="entry name" value="WD40_rpt"/>
</dbReference>
<proteinExistence type="predicted"/>
<dbReference type="GO" id="GO:0032040">
    <property type="term" value="C:small-subunit processome"/>
    <property type="evidence" value="ECO:0007669"/>
    <property type="project" value="TreeGrafter"/>
</dbReference>
<accession>A0AAV2T9V5</accession>
<feature type="region of interest" description="Disordered" evidence="7">
    <location>
        <begin position="490"/>
        <end position="519"/>
    </location>
</feature>
<dbReference type="InterPro" id="IPR015943">
    <property type="entry name" value="WD40/YVTN_repeat-like_dom_sf"/>
</dbReference>
<dbReference type="InterPro" id="IPR012952">
    <property type="entry name" value="BING4_C_dom"/>
</dbReference>
<dbReference type="Gene3D" id="2.130.10.10">
    <property type="entry name" value="YVTN repeat-like/Quinoprotein amine dehydrogenase"/>
    <property type="match status" value="2"/>
</dbReference>
<feature type="compositionally biased region" description="Polar residues" evidence="7">
    <location>
        <begin position="498"/>
        <end position="514"/>
    </location>
</feature>
<evidence type="ECO:0000256" key="1">
    <source>
        <dbReference type="ARBA" id="ARBA00004604"/>
    </source>
</evidence>
<evidence type="ECO:0000256" key="5">
    <source>
        <dbReference type="ARBA" id="ARBA00023242"/>
    </source>
</evidence>
<dbReference type="InterPro" id="IPR019775">
    <property type="entry name" value="WD40_repeat_CS"/>
</dbReference>
<keyword evidence="3 6" id="KW-0853">WD repeat</keyword>
<dbReference type="EMBL" id="CAXLJL010000123">
    <property type="protein sequence ID" value="CAL5132232.1"/>
    <property type="molecule type" value="Genomic_DNA"/>
</dbReference>
<evidence type="ECO:0000313" key="10">
    <source>
        <dbReference type="Proteomes" id="UP001497525"/>
    </source>
</evidence>
<sequence>MDSKYFPTRFHRKRAEKFVKKVKHAKQKVSQAASYKATTPGLLETSTDEKATQDLLLSEVDIGSATKRFELTFPGGPFLLDYSRNGRFLAYCGKRGTVAAFDWLTKKPLFEMNIKDECRDVKFLHQETFIAVAEPKCTCIYDNQGIEVHCLKQLDQILQLDFLPYHFLLVGSSETGFLHYLDCTVGSIVASIPTYMGRLNLMCSNPANGVIITGHNTGTVAMWVPSEKSAVVKMLTHYTGLSSIACDRSGRYLATCALDRKLKIWDMRSTYDPLSEITLPVPAGSMDYSQRGLLALGAGTTVQVLQDPHLGFTESSNGATGLPKQELVITNVHRRVVSNAYLSHYAIRPVHRVRFCPYEDILGVSTTRGISSLLCPGSGEANFDALEENPFANKRYRQEREVKRLLDKIPHSMIAVDSIVGQVRREDILEEWEKRKAALLGQTPKVKMPEVKRNKQKGRSKPGRIEAKKQKIHFERKMFGIKNVLGIREERIRKQQEQPKNPDQTKTARPSESWISRKELSKKRLKSALDVLIPSKD</sequence>
<keyword evidence="2" id="KW-0698">rRNA processing</keyword>
<evidence type="ECO:0000256" key="3">
    <source>
        <dbReference type="ARBA" id="ARBA00022574"/>
    </source>
</evidence>
<dbReference type="PROSITE" id="PS50294">
    <property type="entry name" value="WD_REPEATS_REGION"/>
    <property type="match status" value="1"/>
</dbReference>
<evidence type="ECO:0000256" key="7">
    <source>
        <dbReference type="SAM" id="MobiDB-lite"/>
    </source>
</evidence>
<evidence type="ECO:0000256" key="2">
    <source>
        <dbReference type="ARBA" id="ARBA00022552"/>
    </source>
</evidence>
<dbReference type="PROSITE" id="PS50082">
    <property type="entry name" value="WD_REPEATS_2"/>
    <property type="match status" value="1"/>
</dbReference>
<protein>
    <recommendedName>
        <fullName evidence="8">BING4 C-terminal domain-containing protein</fullName>
    </recommendedName>
</protein>
<dbReference type="AlphaFoldDB" id="A0AAV2T9V5"/>
<evidence type="ECO:0000256" key="4">
    <source>
        <dbReference type="ARBA" id="ARBA00022737"/>
    </source>
</evidence>
<dbReference type="GO" id="GO:0000462">
    <property type="term" value="P:maturation of SSU-rRNA from tricistronic rRNA transcript (SSU-rRNA, 5.8S rRNA, LSU-rRNA)"/>
    <property type="evidence" value="ECO:0007669"/>
    <property type="project" value="TreeGrafter"/>
</dbReference>
<dbReference type="SMART" id="SM01033">
    <property type="entry name" value="BING4CT"/>
    <property type="match status" value="1"/>
</dbReference>
<keyword evidence="5" id="KW-0539">Nucleus</keyword>
<feature type="repeat" description="WD" evidence="6">
    <location>
        <begin position="234"/>
        <end position="269"/>
    </location>
</feature>
<evidence type="ECO:0000256" key="6">
    <source>
        <dbReference type="PROSITE-ProRule" id="PRU00221"/>
    </source>
</evidence>
<dbReference type="Pfam" id="PF00400">
    <property type="entry name" value="WD40"/>
    <property type="match status" value="1"/>
</dbReference>